<organism evidence="1 2">
    <name type="scientific">Pseudomonas coleopterorum</name>
    <dbReference type="NCBI Taxonomy" id="1605838"/>
    <lineage>
        <taxon>Bacteria</taxon>
        <taxon>Pseudomonadati</taxon>
        <taxon>Pseudomonadota</taxon>
        <taxon>Gammaproteobacteria</taxon>
        <taxon>Pseudomonadales</taxon>
        <taxon>Pseudomonadaceae</taxon>
        <taxon>Pseudomonas</taxon>
    </lineage>
</organism>
<proteinExistence type="predicted"/>
<accession>A0ABR9C2V6</accession>
<evidence type="ECO:0000313" key="2">
    <source>
        <dbReference type="Proteomes" id="UP000620025"/>
    </source>
</evidence>
<sequence>MHQLQEYVIPLVGLDPAMTLVYRQEYAKTIGSHEVPTVLLPQEWLANTLPQSQIVKDADPYQFLPHSTEKTHEPSIVGLWQQVYERMELKLSV</sequence>
<evidence type="ECO:0000313" key="1">
    <source>
        <dbReference type="EMBL" id="MBD8771648.1"/>
    </source>
</evidence>
<name>A0ABR9C2V6_9PSED</name>
<comment type="caution">
    <text evidence="1">The sequence shown here is derived from an EMBL/GenBank/DDBJ whole genome shotgun (WGS) entry which is preliminary data.</text>
</comment>
<dbReference type="EMBL" id="JACYWZ010000008">
    <property type="protein sequence ID" value="MBD8771648.1"/>
    <property type="molecule type" value="Genomic_DNA"/>
</dbReference>
<dbReference type="Proteomes" id="UP000620025">
    <property type="component" value="Unassembled WGS sequence"/>
</dbReference>
<keyword evidence="2" id="KW-1185">Reference proteome</keyword>
<reference evidence="1 2" key="1">
    <citation type="journal article" date="2020" name="FEMS Microbiol. Ecol.">
        <title>Temporal dynamics of bacterial communities during seed development and maturation.</title>
        <authorList>
            <person name="Chesneau G."/>
            <person name="Torres-Cortes G."/>
            <person name="Briand M."/>
            <person name="Darrasse A."/>
            <person name="Preveaux A."/>
            <person name="Marais C."/>
            <person name="Jacques M.A."/>
            <person name="Shade A."/>
            <person name="Barret M."/>
        </authorList>
    </citation>
    <scope>NUCLEOTIDE SEQUENCE [LARGE SCALE GENOMIC DNA]</scope>
    <source>
        <strain evidence="1 2">CFBP13599</strain>
    </source>
</reference>
<gene>
    <name evidence="1" type="ORF">IFT38_19075</name>
</gene>
<protein>
    <submittedName>
        <fullName evidence="1">Uncharacterized protein</fullName>
    </submittedName>
</protein>